<evidence type="ECO:0000313" key="1">
    <source>
        <dbReference type="EMBL" id="GAA0160970.1"/>
    </source>
</evidence>
<organism evidence="1 2">
    <name type="scientific">Lithospermum erythrorhizon</name>
    <name type="common">Purple gromwell</name>
    <name type="synonym">Lithospermum officinale var. erythrorhizon</name>
    <dbReference type="NCBI Taxonomy" id="34254"/>
    <lineage>
        <taxon>Eukaryota</taxon>
        <taxon>Viridiplantae</taxon>
        <taxon>Streptophyta</taxon>
        <taxon>Embryophyta</taxon>
        <taxon>Tracheophyta</taxon>
        <taxon>Spermatophyta</taxon>
        <taxon>Magnoliopsida</taxon>
        <taxon>eudicotyledons</taxon>
        <taxon>Gunneridae</taxon>
        <taxon>Pentapetalae</taxon>
        <taxon>asterids</taxon>
        <taxon>lamiids</taxon>
        <taxon>Boraginales</taxon>
        <taxon>Boraginaceae</taxon>
        <taxon>Boraginoideae</taxon>
        <taxon>Lithospermeae</taxon>
        <taxon>Lithospermum</taxon>
    </lineage>
</organism>
<dbReference type="Proteomes" id="UP001454036">
    <property type="component" value="Unassembled WGS sequence"/>
</dbReference>
<dbReference type="EMBL" id="BAABME010004044">
    <property type="protein sequence ID" value="GAA0160970.1"/>
    <property type="molecule type" value="Genomic_DNA"/>
</dbReference>
<dbReference type="AlphaFoldDB" id="A0AAV3QEA7"/>
<proteinExistence type="predicted"/>
<evidence type="ECO:0000313" key="2">
    <source>
        <dbReference type="Proteomes" id="UP001454036"/>
    </source>
</evidence>
<reference evidence="1 2" key="1">
    <citation type="submission" date="2024-01" db="EMBL/GenBank/DDBJ databases">
        <title>The complete chloroplast genome sequence of Lithospermum erythrorhizon: insights into the phylogenetic relationship among Boraginaceae species and the maternal lineages of purple gromwells.</title>
        <authorList>
            <person name="Okada T."/>
            <person name="Watanabe K."/>
        </authorList>
    </citation>
    <scope>NUCLEOTIDE SEQUENCE [LARGE SCALE GENOMIC DNA]</scope>
</reference>
<name>A0AAV3QEA7_LITER</name>
<keyword evidence="2" id="KW-1185">Reference proteome</keyword>
<gene>
    <name evidence="1" type="ORF">LIER_17399</name>
</gene>
<sequence>MSMVIEKKNQPYKTMKKKIVHLPIMKGPRRRANEESRSEETSLGCKPKIRNREDCRTVEASAQAIGHGVLEVVELHLRLDRSEILG</sequence>
<accession>A0AAV3QEA7</accession>
<comment type="caution">
    <text evidence="1">The sequence shown here is derived from an EMBL/GenBank/DDBJ whole genome shotgun (WGS) entry which is preliminary data.</text>
</comment>
<protein>
    <submittedName>
        <fullName evidence="1">Uncharacterized protein</fullName>
    </submittedName>
</protein>